<comment type="caution">
    <text evidence="1">The sequence shown here is derived from an EMBL/GenBank/DDBJ whole genome shotgun (WGS) entry which is preliminary data.</text>
</comment>
<accession>A0A9X0MJM3</accession>
<dbReference type="AlphaFoldDB" id="A0A9X0MJM3"/>
<evidence type="ECO:0000313" key="2">
    <source>
        <dbReference type="Proteomes" id="UP000075476"/>
    </source>
</evidence>
<sequence length="84" mass="9737">MEDLDYLEENILKKLFDIDGEHSTSGKSDFDFFVSGPPAYVLIKLNGTNAELYFSNEWADYLEDTKELSTEDITNLKKKGYTWQ</sequence>
<proteinExistence type="predicted"/>
<dbReference type="Proteomes" id="UP000075476">
    <property type="component" value="Unassembled WGS sequence"/>
</dbReference>
<reference evidence="1 2" key="1">
    <citation type="submission" date="2015-12" db="EMBL/GenBank/DDBJ databases">
        <title>Bacillus cereus Group isolate.</title>
        <authorList>
            <person name="Kovac J."/>
        </authorList>
    </citation>
    <scope>NUCLEOTIDE SEQUENCE [LARGE SCALE GENOMIC DNA]</scope>
    <source>
        <strain evidence="1 2">FSL K6-0073</strain>
    </source>
</reference>
<dbReference type="RefSeq" id="WP_061662288.1">
    <property type="nucleotide sequence ID" value="NZ_LOMO01000001.1"/>
</dbReference>
<dbReference type="EMBL" id="LOMO01000001">
    <property type="protein sequence ID" value="KXY50963.1"/>
    <property type="molecule type" value="Genomic_DNA"/>
</dbReference>
<protein>
    <submittedName>
        <fullName evidence="1">Uncharacterized protein</fullName>
    </submittedName>
</protein>
<gene>
    <name evidence="1" type="ORF">AT268_30940</name>
</gene>
<evidence type="ECO:0000313" key="1">
    <source>
        <dbReference type="EMBL" id="KXY50963.1"/>
    </source>
</evidence>
<name>A0A9X0MJM3_BACCE</name>
<organism evidence="1 2">
    <name type="scientific">Bacillus cereus</name>
    <dbReference type="NCBI Taxonomy" id="1396"/>
    <lineage>
        <taxon>Bacteria</taxon>
        <taxon>Bacillati</taxon>
        <taxon>Bacillota</taxon>
        <taxon>Bacilli</taxon>
        <taxon>Bacillales</taxon>
        <taxon>Bacillaceae</taxon>
        <taxon>Bacillus</taxon>
        <taxon>Bacillus cereus group</taxon>
    </lineage>
</organism>